<dbReference type="Proteomes" id="UP001596512">
    <property type="component" value="Unassembled WGS sequence"/>
</dbReference>
<dbReference type="EMBL" id="JBHTEY010000004">
    <property type="protein sequence ID" value="MFC7616113.1"/>
    <property type="molecule type" value="Genomic_DNA"/>
</dbReference>
<organism evidence="2 3">
    <name type="scientific">Actinokineospora soli</name>
    <dbReference type="NCBI Taxonomy" id="1048753"/>
    <lineage>
        <taxon>Bacteria</taxon>
        <taxon>Bacillati</taxon>
        <taxon>Actinomycetota</taxon>
        <taxon>Actinomycetes</taxon>
        <taxon>Pseudonocardiales</taxon>
        <taxon>Pseudonocardiaceae</taxon>
        <taxon>Actinokineospora</taxon>
    </lineage>
</organism>
<dbReference type="InterPro" id="IPR035897">
    <property type="entry name" value="Toll_tir_struct_dom_sf"/>
</dbReference>
<proteinExistence type="predicted"/>
<feature type="region of interest" description="Disordered" evidence="1">
    <location>
        <begin position="184"/>
        <end position="247"/>
    </location>
</feature>
<evidence type="ECO:0000313" key="3">
    <source>
        <dbReference type="Proteomes" id="UP001596512"/>
    </source>
</evidence>
<protein>
    <recommendedName>
        <fullName evidence="4">TIR domain-containing protein</fullName>
    </recommendedName>
</protein>
<name>A0ABW2TUG9_9PSEU</name>
<evidence type="ECO:0000256" key="1">
    <source>
        <dbReference type="SAM" id="MobiDB-lite"/>
    </source>
</evidence>
<comment type="caution">
    <text evidence="2">The sequence shown here is derived from an EMBL/GenBank/DDBJ whole genome shotgun (WGS) entry which is preliminary data.</text>
</comment>
<evidence type="ECO:0008006" key="4">
    <source>
        <dbReference type="Google" id="ProtNLM"/>
    </source>
</evidence>
<keyword evidence="3" id="KW-1185">Reference proteome</keyword>
<gene>
    <name evidence="2" type="ORF">ACFQV2_24230</name>
</gene>
<accession>A0ABW2TUG9</accession>
<dbReference type="Gene3D" id="3.40.50.10140">
    <property type="entry name" value="Toll/interleukin-1 receptor homology (TIR) domain"/>
    <property type="match status" value="1"/>
</dbReference>
<reference evidence="3" key="1">
    <citation type="journal article" date="2019" name="Int. J. Syst. Evol. Microbiol.">
        <title>The Global Catalogue of Microorganisms (GCM) 10K type strain sequencing project: providing services to taxonomists for standard genome sequencing and annotation.</title>
        <authorList>
            <consortium name="The Broad Institute Genomics Platform"/>
            <consortium name="The Broad Institute Genome Sequencing Center for Infectious Disease"/>
            <person name="Wu L."/>
            <person name="Ma J."/>
        </authorList>
    </citation>
    <scope>NUCLEOTIDE SEQUENCE [LARGE SCALE GENOMIC DNA]</scope>
    <source>
        <strain evidence="3">JCM 17695</strain>
    </source>
</reference>
<sequence length="247" mass="27689">MFLDTGLRPATRYPDELRDRLLGSELVVAVIHREWLADLRDREGGLDWVHHELATALARGVPVLPVLLAGARLPEAHELPADLADLAKCQAYALRFGQWEHGVRALIETAELFVSPSRCPRRARSPSRACACGGASRSPGCWARSCRWGSCTRSPCRWSGWRGWRRWRSSWWRCWRWCWAPRSSRTPRGDPSTGSTGLGRSGPGTRRPPSSSGRRSRGWRSSCWSRARSPSSCSSSGSGSSSWWSWC</sequence>
<evidence type="ECO:0000313" key="2">
    <source>
        <dbReference type="EMBL" id="MFC7616113.1"/>
    </source>
</evidence>
<feature type="compositionally biased region" description="Low complexity" evidence="1">
    <location>
        <begin position="203"/>
        <end position="247"/>
    </location>
</feature>